<dbReference type="FunFam" id="3.10.490.10:FF:000017">
    <property type="entry name" value="Gamma-glutamylcyclotransferase"/>
    <property type="match status" value="1"/>
</dbReference>
<dbReference type="InterPro" id="IPR036568">
    <property type="entry name" value="GGCT-like_sf"/>
</dbReference>
<dbReference type="SUPFAM" id="SSF110857">
    <property type="entry name" value="Gamma-glutamyl cyclotransferase-like"/>
    <property type="match status" value="1"/>
</dbReference>
<gene>
    <name evidence="5" type="ORF">FF38_05231</name>
</gene>
<evidence type="ECO:0000256" key="3">
    <source>
        <dbReference type="ARBA" id="ARBA00023239"/>
    </source>
</evidence>
<name>A0A0L0CBY2_LUCCU</name>
<dbReference type="GO" id="GO:0061928">
    <property type="term" value="F:glutathione specific gamma-glutamylcyclotransferase activity"/>
    <property type="evidence" value="ECO:0007669"/>
    <property type="project" value="UniProtKB-EC"/>
</dbReference>
<dbReference type="OMA" id="EVPAHFK"/>
<dbReference type="InterPro" id="IPR013024">
    <property type="entry name" value="GGCT-like"/>
</dbReference>
<dbReference type="GO" id="GO:0006751">
    <property type="term" value="P:glutathione catabolic process"/>
    <property type="evidence" value="ECO:0007669"/>
    <property type="project" value="InterPro"/>
</dbReference>
<dbReference type="InterPro" id="IPR006840">
    <property type="entry name" value="ChaC"/>
</dbReference>
<sequence length="286" mass="32700">MADNFYLRIPPNLSSKSPSVHNLPEHFENLFLNGNFADDDSTAAAAANGNNGDGSDTHCWVFGYGSLCWYPGFEYNKCITGYIRGYNRRFWQGNTTHRGTVDKPGRVATLVEDKEGITWGCAYRITGQTALDYLKQRECTLGGYTTADTKFYPRVASYDTPFGGEALEVLIYVANTDSEHWLGEDNLENVAKQIVECQGPSGHNAEYLLRLAKFMHEEIPEVWDEHLFQLETLVLKELHKRNIPVWSVMGRNPERIRRDSHEEIRRPPSFVFTSRIPERKLRCLNI</sequence>
<dbReference type="PANTHER" id="PTHR12192">
    <property type="entry name" value="CATION TRANSPORT PROTEIN CHAC-RELATED"/>
    <property type="match status" value="1"/>
</dbReference>
<dbReference type="EC" id="4.3.2.7" evidence="2"/>
<dbReference type="STRING" id="7375.A0A0L0CBY2"/>
<dbReference type="CDD" id="cd06661">
    <property type="entry name" value="GGCT_like"/>
    <property type="match status" value="1"/>
</dbReference>
<evidence type="ECO:0000313" key="5">
    <source>
        <dbReference type="EMBL" id="KNC29747.1"/>
    </source>
</evidence>
<accession>A0A0L0CBY2</accession>
<comment type="similarity">
    <text evidence="1">Belongs to the gamma-glutamylcyclotransferase family. ChaC subfamily.</text>
</comment>
<dbReference type="EMBL" id="JRES01000634">
    <property type="protein sequence ID" value="KNC29747.1"/>
    <property type="molecule type" value="Genomic_DNA"/>
</dbReference>
<protein>
    <recommendedName>
        <fullName evidence="2">glutathione-specific gamma-glutamylcyclotransferase</fullName>
        <ecNumber evidence="2">4.3.2.7</ecNumber>
    </recommendedName>
</protein>
<keyword evidence="3" id="KW-0456">Lyase</keyword>
<organism evidence="5 6">
    <name type="scientific">Lucilia cuprina</name>
    <name type="common">Green bottle fly</name>
    <name type="synonym">Australian sheep blowfly</name>
    <dbReference type="NCBI Taxonomy" id="7375"/>
    <lineage>
        <taxon>Eukaryota</taxon>
        <taxon>Metazoa</taxon>
        <taxon>Ecdysozoa</taxon>
        <taxon>Arthropoda</taxon>
        <taxon>Hexapoda</taxon>
        <taxon>Insecta</taxon>
        <taxon>Pterygota</taxon>
        <taxon>Neoptera</taxon>
        <taxon>Endopterygota</taxon>
        <taxon>Diptera</taxon>
        <taxon>Brachycera</taxon>
        <taxon>Muscomorpha</taxon>
        <taxon>Oestroidea</taxon>
        <taxon>Calliphoridae</taxon>
        <taxon>Luciliinae</taxon>
        <taxon>Lucilia</taxon>
    </lineage>
</organism>
<comment type="catalytic activity">
    <reaction evidence="4">
        <text>glutathione = L-cysteinylglycine + 5-oxo-L-proline</text>
        <dbReference type="Rhea" id="RHEA:47724"/>
        <dbReference type="ChEBI" id="CHEBI:57925"/>
        <dbReference type="ChEBI" id="CHEBI:58402"/>
        <dbReference type="ChEBI" id="CHEBI:61694"/>
        <dbReference type="EC" id="4.3.2.7"/>
    </reaction>
</comment>
<reference evidence="5 6" key="1">
    <citation type="journal article" date="2015" name="Nat. Commun.">
        <title>Lucilia cuprina genome unlocks parasitic fly biology to underpin future interventions.</title>
        <authorList>
            <person name="Anstead C.A."/>
            <person name="Korhonen P.K."/>
            <person name="Young N.D."/>
            <person name="Hall R.S."/>
            <person name="Jex A.R."/>
            <person name="Murali S.C."/>
            <person name="Hughes D.S."/>
            <person name="Lee S.F."/>
            <person name="Perry T."/>
            <person name="Stroehlein A.J."/>
            <person name="Ansell B.R."/>
            <person name="Breugelmans B."/>
            <person name="Hofmann A."/>
            <person name="Qu J."/>
            <person name="Dugan S."/>
            <person name="Lee S.L."/>
            <person name="Chao H."/>
            <person name="Dinh H."/>
            <person name="Han Y."/>
            <person name="Doddapaneni H.V."/>
            <person name="Worley K.C."/>
            <person name="Muzny D.M."/>
            <person name="Ioannidis P."/>
            <person name="Waterhouse R.M."/>
            <person name="Zdobnov E.M."/>
            <person name="James P.J."/>
            <person name="Bagnall N.H."/>
            <person name="Kotze A.C."/>
            <person name="Gibbs R.A."/>
            <person name="Richards S."/>
            <person name="Batterham P."/>
            <person name="Gasser R.B."/>
        </authorList>
    </citation>
    <scope>NUCLEOTIDE SEQUENCE [LARGE SCALE GENOMIC DNA]</scope>
    <source>
        <strain evidence="5 6">LS</strain>
        <tissue evidence="5">Full body</tissue>
    </source>
</reference>
<dbReference type="Proteomes" id="UP000037069">
    <property type="component" value="Unassembled WGS sequence"/>
</dbReference>
<dbReference type="GO" id="GO:0005737">
    <property type="term" value="C:cytoplasm"/>
    <property type="evidence" value="ECO:0007669"/>
    <property type="project" value="TreeGrafter"/>
</dbReference>
<comment type="caution">
    <text evidence="5">The sequence shown here is derived from an EMBL/GenBank/DDBJ whole genome shotgun (WGS) entry which is preliminary data.</text>
</comment>
<dbReference type="OrthoDB" id="1933483at2759"/>
<evidence type="ECO:0000256" key="2">
    <source>
        <dbReference type="ARBA" id="ARBA00012344"/>
    </source>
</evidence>
<dbReference type="AlphaFoldDB" id="A0A0L0CBY2"/>
<evidence type="ECO:0000313" key="6">
    <source>
        <dbReference type="Proteomes" id="UP000037069"/>
    </source>
</evidence>
<evidence type="ECO:0000256" key="1">
    <source>
        <dbReference type="ARBA" id="ARBA00009662"/>
    </source>
</evidence>
<evidence type="ECO:0000256" key="4">
    <source>
        <dbReference type="ARBA" id="ARBA00048073"/>
    </source>
</evidence>
<dbReference type="PANTHER" id="PTHR12192:SF26">
    <property type="entry name" value="GLUTATHIONE-SPECIFIC GAMMA-GLUTAMYLCYCLOTRANSFERASE 1"/>
    <property type="match status" value="1"/>
</dbReference>
<dbReference type="Gene3D" id="3.10.490.10">
    <property type="entry name" value="Gamma-glutamyl cyclotransferase-like"/>
    <property type="match status" value="1"/>
</dbReference>
<dbReference type="Pfam" id="PF04752">
    <property type="entry name" value="ChaC"/>
    <property type="match status" value="1"/>
</dbReference>
<keyword evidence="6" id="KW-1185">Reference proteome</keyword>
<proteinExistence type="inferred from homology"/>